<accession>A0A164QLW5</accession>
<proteinExistence type="predicted"/>
<organism evidence="1 2">
    <name type="scientific">Bacillus cereus</name>
    <dbReference type="NCBI Taxonomy" id="1396"/>
    <lineage>
        <taxon>Bacteria</taxon>
        <taxon>Bacillati</taxon>
        <taxon>Bacillota</taxon>
        <taxon>Bacilli</taxon>
        <taxon>Bacillales</taxon>
        <taxon>Bacillaceae</taxon>
        <taxon>Bacillus</taxon>
        <taxon>Bacillus cereus group</taxon>
    </lineage>
</organism>
<evidence type="ECO:0000313" key="1">
    <source>
        <dbReference type="EMBL" id="KZD71878.1"/>
    </source>
</evidence>
<gene>
    <name evidence="1" type="ORF">B4088_0339</name>
</gene>
<evidence type="ECO:0000313" key="2">
    <source>
        <dbReference type="Proteomes" id="UP000076482"/>
    </source>
</evidence>
<sequence length="240" mass="27938">MTNNIIKPIKEVGFTFISKKDLPETDCNIGDKLTIKEFVATDNMYLLDNLEMCCQEIYISEQDLLQVMFTEEELTKFKLDRIDEQIAAEREKQNQITLQREKQNQTTLQKKELTRQSQSVFCRIWKLNKQKKALIYNGKTKDEYLRSIAGKVFEENEYTIELGVPSFDQLKITGIREVFTETLAGQYDGNENRLTVKALGLKPHPITYLSSEIPPERRESYDEMNKLFVKYAILALSGKL</sequence>
<comment type="caution">
    <text evidence="1">The sequence shown here is derived from an EMBL/GenBank/DDBJ whole genome shotgun (WGS) entry which is preliminary data.</text>
</comment>
<reference evidence="1 2" key="1">
    <citation type="submission" date="2015-09" db="EMBL/GenBank/DDBJ databases">
        <title>Bacillus cereus food isolates.</title>
        <authorList>
            <person name="Boekhorst J."/>
        </authorList>
    </citation>
    <scope>NUCLEOTIDE SEQUENCE [LARGE SCALE GENOMIC DNA]</scope>
    <source>
        <strain evidence="1 2">B4088</strain>
    </source>
</reference>
<dbReference type="RefSeq" id="WP_063259575.1">
    <property type="nucleotide sequence ID" value="NZ_LJKE01000015.1"/>
</dbReference>
<dbReference type="Proteomes" id="UP000076482">
    <property type="component" value="Unassembled WGS sequence"/>
</dbReference>
<dbReference type="PATRIC" id="fig|1396.535.peg.4083"/>
<protein>
    <submittedName>
        <fullName evidence="1">Uncharacterized protein</fullName>
    </submittedName>
</protein>
<name>A0A164QLW5_BACCE</name>
<dbReference type="AlphaFoldDB" id="A0A164QLW5"/>
<dbReference type="EMBL" id="LJKE01000015">
    <property type="protein sequence ID" value="KZD71878.1"/>
    <property type="molecule type" value="Genomic_DNA"/>
</dbReference>